<accession>A0A1B7MPT0</accession>
<evidence type="ECO:0000313" key="1">
    <source>
        <dbReference type="EMBL" id="OAX34571.1"/>
    </source>
</evidence>
<keyword evidence="2" id="KW-1185">Reference proteome</keyword>
<dbReference type="Proteomes" id="UP000092154">
    <property type="component" value="Unassembled WGS sequence"/>
</dbReference>
<dbReference type="AlphaFoldDB" id="A0A1B7MPT0"/>
<reference evidence="1 2" key="1">
    <citation type="submission" date="2016-06" db="EMBL/GenBank/DDBJ databases">
        <title>Comparative genomics of the ectomycorrhizal sister species Rhizopogon vinicolor and Rhizopogon vesiculosus (Basidiomycota: Boletales) reveals a divergence of the mating type B locus.</title>
        <authorList>
            <consortium name="DOE Joint Genome Institute"/>
            <person name="Mujic A.B."/>
            <person name="Kuo A."/>
            <person name="Tritt A."/>
            <person name="Lipzen A."/>
            <person name="Chen C."/>
            <person name="Johnson J."/>
            <person name="Sharma A."/>
            <person name="Barry K."/>
            <person name="Grigoriev I.V."/>
            <person name="Spatafora J.W."/>
        </authorList>
    </citation>
    <scope>NUCLEOTIDE SEQUENCE [LARGE SCALE GENOMIC DNA]</scope>
    <source>
        <strain evidence="1 2">AM-OR11-026</strain>
    </source>
</reference>
<proteinExistence type="predicted"/>
<name>A0A1B7MPT0_9AGAM</name>
<organism evidence="1 2">
    <name type="scientific">Rhizopogon vinicolor AM-OR11-026</name>
    <dbReference type="NCBI Taxonomy" id="1314800"/>
    <lineage>
        <taxon>Eukaryota</taxon>
        <taxon>Fungi</taxon>
        <taxon>Dikarya</taxon>
        <taxon>Basidiomycota</taxon>
        <taxon>Agaricomycotina</taxon>
        <taxon>Agaricomycetes</taxon>
        <taxon>Agaricomycetidae</taxon>
        <taxon>Boletales</taxon>
        <taxon>Suillineae</taxon>
        <taxon>Rhizopogonaceae</taxon>
        <taxon>Rhizopogon</taxon>
    </lineage>
</organism>
<dbReference type="InParanoid" id="A0A1B7MPT0"/>
<protein>
    <submittedName>
        <fullName evidence="1">Uncharacterized protein</fullName>
    </submittedName>
</protein>
<gene>
    <name evidence="1" type="ORF">K503DRAFT_434389</name>
</gene>
<evidence type="ECO:0000313" key="2">
    <source>
        <dbReference type="Proteomes" id="UP000092154"/>
    </source>
</evidence>
<sequence>MSVMSRISTCFAHSFARPISFTSSRVNSLHYYSVEFLHAPLFRCPIVSGVSSAYIAVDERLSSMRTFIPTMWLTRQELGCLASTRSPRCRIMTIRASTSTEDLASDAGAAGYSDTHALLLNNVSIDGPGYPSQPSMCPCPRQRRSRMVLVLFTTGCGARAKR</sequence>
<dbReference type="EMBL" id="KV448594">
    <property type="protein sequence ID" value="OAX34571.1"/>
    <property type="molecule type" value="Genomic_DNA"/>
</dbReference>